<dbReference type="Proteomes" id="UP000245934">
    <property type="component" value="Unassembled WGS sequence"/>
</dbReference>
<evidence type="ECO:0000256" key="1">
    <source>
        <dbReference type="ARBA" id="ARBA00023224"/>
    </source>
</evidence>
<dbReference type="OrthoDB" id="8523at2157"/>
<dbReference type="Gene3D" id="3.30.450.20">
    <property type="entry name" value="PAS domain"/>
    <property type="match status" value="1"/>
</dbReference>
<dbReference type="SUPFAM" id="SSF103190">
    <property type="entry name" value="Sensory domain-like"/>
    <property type="match status" value="1"/>
</dbReference>
<feature type="transmembrane region" description="Helical" evidence="4">
    <location>
        <begin position="18"/>
        <end position="41"/>
    </location>
</feature>
<dbReference type="SMART" id="SM00304">
    <property type="entry name" value="HAMP"/>
    <property type="match status" value="2"/>
</dbReference>
<dbReference type="AlphaFoldDB" id="A0A2V2NJC7"/>
<evidence type="ECO:0000313" key="7">
    <source>
        <dbReference type="EMBL" id="PWR75433.1"/>
    </source>
</evidence>
<accession>A0A2V2NJC7</accession>
<evidence type="ECO:0000256" key="3">
    <source>
        <dbReference type="PROSITE-ProRule" id="PRU00284"/>
    </source>
</evidence>
<dbReference type="PANTHER" id="PTHR32089">
    <property type="entry name" value="METHYL-ACCEPTING CHEMOTAXIS PROTEIN MCPB"/>
    <property type="match status" value="1"/>
</dbReference>
<dbReference type="Gene3D" id="1.10.287.950">
    <property type="entry name" value="Methyl-accepting chemotaxis protein"/>
    <property type="match status" value="1"/>
</dbReference>
<keyword evidence="1 3" id="KW-0807">Transducer</keyword>
<keyword evidence="4" id="KW-1133">Transmembrane helix</keyword>
<evidence type="ECO:0000259" key="5">
    <source>
        <dbReference type="PROSITE" id="PS50111"/>
    </source>
</evidence>
<organism evidence="7 8">
    <name type="scientific">Methanospirillum stamsii</name>
    <dbReference type="NCBI Taxonomy" id="1277351"/>
    <lineage>
        <taxon>Archaea</taxon>
        <taxon>Methanobacteriati</taxon>
        <taxon>Methanobacteriota</taxon>
        <taxon>Stenosarchaea group</taxon>
        <taxon>Methanomicrobia</taxon>
        <taxon>Methanomicrobiales</taxon>
        <taxon>Methanospirillaceae</taxon>
        <taxon>Methanospirillum</taxon>
    </lineage>
</organism>
<dbReference type="Pfam" id="PF00672">
    <property type="entry name" value="HAMP"/>
    <property type="match status" value="1"/>
</dbReference>
<dbReference type="PANTHER" id="PTHR32089:SF112">
    <property type="entry name" value="LYSOZYME-LIKE PROTEIN-RELATED"/>
    <property type="match status" value="1"/>
</dbReference>
<dbReference type="Gene3D" id="6.10.340.10">
    <property type="match status" value="1"/>
</dbReference>
<dbReference type="GO" id="GO:0007165">
    <property type="term" value="P:signal transduction"/>
    <property type="evidence" value="ECO:0007669"/>
    <property type="project" value="UniProtKB-KW"/>
</dbReference>
<dbReference type="Pfam" id="PF00015">
    <property type="entry name" value="MCPsignal"/>
    <property type="match status" value="1"/>
</dbReference>
<comment type="caution">
    <text evidence="7">The sequence shown here is derived from an EMBL/GenBank/DDBJ whole genome shotgun (WGS) entry which is preliminary data.</text>
</comment>
<keyword evidence="4" id="KW-0472">Membrane</keyword>
<keyword evidence="8" id="KW-1185">Reference proteome</keyword>
<keyword evidence="4" id="KW-0812">Transmembrane</keyword>
<dbReference type="Pfam" id="PF18947">
    <property type="entry name" value="HAMP_2"/>
    <property type="match status" value="1"/>
</dbReference>
<dbReference type="GeneID" id="97609645"/>
<dbReference type="InterPro" id="IPR004089">
    <property type="entry name" value="MCPsignal_dom"/>
</dbReference>
<sequence length="824" mass="89016">MISAGKIRVSHFGIGNKILTLCLCFCIILPLLVGGIAYFVALDVMNKETKINLLNQVSSTKILTGSIDKISQDTINKNLVVFHDIVYSSGQPEISGEKMILSKGSTQLLLNNDTTIVDRIQSAVGGTATIFQIIDDKAIRISTNVKKEDGTRAIGTELSQQVYDIVIRNGQIYHGTADILGKKYLTAYEPIKNKQGKIIGVLYYGMPEEEALGILKDQVRETPVGTTGYMFVITSDGDLVIHPNREGENIAEYEFIQEMMQTKEGYIRYPWEGREKVVAYTYYEPFDWIIASGSYIEEFEGPLEAIKNAIIITIIISSIVGGFIAFILARSITGPLRRVVSMISELSFGHLSMRLSMNRRDEIGIMANAMDSFADYLEHSVIRTIQRIAAGEKADEIEMKDSGDEISPALNKMIGTLNSLLDQMGILIGEAQEGRLGTRGDTTRFVGIYQELVSGINRMLDAVTIPLNEALRVADRYAEVDFDARFDENIPVKGDILELKQKLNQIGEHVGTELKSLIEEISIQVRNLSQSAESSAATVEELAAGADTIAKNVDNVQANADITKKSVQQVLTAMEDLSTSVTTVAAKVESVSHLSKDADSTSTQGVTQAAVAEEGINAINTAVNDVGSMINDIRNQMTEIGKIVEIISSIADQTNLLALNAAIEAARAGDAGMGFAVVANEVKTLAQDSQRSAVNIAEIIALLQQKSEKAAVAMNQATDEVSKGSEAITDTISFFRSIADQTKQISVHMNEIAVLSEGEAASVEEITASVSEVNTIAGSTAEEAVGAAAASEEAAAVLKQLSEMQVILAEASLKIQASMTRLSG</sequence>
<protein>
    <submittedName>
        <fullName evidence="7">Methyl-accepting chemotaxis protein</fullName>
    </submittedName>
</protein>
<evidence type="ECO:0000313" key="8">
    <source>
        <dbReference type="Proteomes" id="UP000245934"/>
    </source>
</evidence>
<evidence type="ECO:0000256" key="4">
    <source>
        <dbReference type="SAM" id="Phobius"/>
    </source>
</evidence>
<feature type="domain" description="Methyl-accepting transducer" evidence="5">
    <location>
        <begin position="538"/>
        <end position="774"/>
    </location>
</feature>
<dbReference type="InterPro" id="IPR029151">
    <property type="entry name" value="Sensor-like_sf"/>
</dbReference>
<proteinExistence type="inferred from homology"/>
<reference evidence="7 8" key="1">
    <citation type="submission" date="2018-05" db="EMBL/GenBank/DDBJ databases">
        <title>Draft genome of Methanospirillum stamsii Pt1.</title>
        <authorList>
            <person name="Dueholm M.S."/>
            <person name="Nielsen P.H."/>
            <person name="Bakmann L.F."/>
            <person name="Otzen D.E."/>
        </authorList>
    </citation>
    <scope>NUCLEOTIDE SEQUENCE [LARGE SCALE GENOMIC DNA]</scope>
    <source>
        <strain evidence="7 8">Pt1</strain>
    </source>
</reference>
<dbReference type="RefSeq" id="WP_109939952.1">
    <property type="nucleotide sequence ID" value="NZ_CP176366.1"/>
</dbReference>
<dbReference type="InterPro" id="IPR033462">
    <property type="entry name" value="Cache_3-Cache_2"/>
</dbReference>
<dbReference type="PROSITE" id="PS50885">
    <property type="entry name" value="HAMP"/>
    <property type="match status" value="1"/>
</dbReference>
<feature type="domain" description="HAMP" evidence="6">
    <location>
        <begin position="330"/>
        <end position="382"/>
    </location>
</feature>
<dbReference type="Pfam" id="PF17201">
    <property type="entry name" value="Cache_3-Cache_2"/>
    <property type="match status" value="1"/>
</dbReference>
<dbReference type="GO" id="GO:0016020">
    <property type="term" value="C:membrane"/>
    <property type="evidence" value="ECO:0007669"/>
    <property type="project" value="InterPro"/>
</dbReference>
<dbReference type="EMBL" id="QGMZ01000010">
    <property type="protein sequence ID" value="PWR75433.1"/>
    <property type="molecule type" value="Genomic_DNA"/>
</dbReference>
<name>A0A2V2NJC7_9EURY</name>
<feature type="transmembrane region" description="Helical" evidence="4">
    <location>
        <begin position="309"/>
        <end position="329"/>
    </location>
</feature>
<dbReference type="PROSITE" id="PS50111">
    <property type="entry name" value="CHEMOTAXIS_TRANSDUC_2"/>
    <property type="match status" value="1"/>
</dbReference>
<dbReference type="InterPro" id="IPR003660">
    <property type="entry name" value="HAMP_dom"/>
</dbReference>
<dbReference type="CDD" id="cd12912">
    <property type="entry name" value="PDC2_MCP_like"/>
    <property type="match status" value="1"/>
</dbReference>
<gene>
    <name evidence="7" type="ORF">DLD82_04665</name>
</gene>
<dbReference type="CDD" id="cd06225">
    <property type="entry name" value="HAMP"/>
    <property type="match status" value="1"/>
</dbReference>
<dbReference type="SMART" id="SM00283">
    <property type="entry name" value="MA"/>
    <property type="match status" value="1"/>
</dbReference>
<evidence type="ECO:0000256" key="2">
    <source>
        <dbReference type="ARBA" id="ARBA00029447"/>
    </source>
</evidence>
<dbReference type="SUPFAM" id="SSF58104">
    <property type="entry name" value="Methyl-accepting chemotaxis protein (MCP) signaling domain"/>
    <property type="match status" value="1"/>
</dbReference>
<evidence type="ECO:0000259" key="6">
    <source>
        <dbReference type="PROSITE" id="PS50885"/>
    </source>
</evidence>
<comment type="similarity">
    <text evidence="2">Belongs to the methyl-accepting chemotaxis (MCP) protein family.</text>
</comment>
<dbReference type="Gene3D" id="1.20.120.1530">
    <property type="match status" value="1"/>
</dbReference>
<dbReference type="CDD" id="cd11386">
    <property type="entry name" value="MCP_signal"/>
    <property type="match status" value="1"/>
</dbReference>